<evidence type="ECO:0000256" key="1">
    <source>
        <dbReference type="SAM" id="SignalP"/>
    </source>
</evidence>
<dbReference type="EMBL" id="JBHPON010000003">
    <property type="protein sequence ID" value="MFC6037253.1"/>
    <property type="molecule type" value="Genomic_DNA"/>
</dbReference>
<evidence type="ECO:0000313" key="2">
    <source>
        <dbReference type="EMBL" id="MFC6037253.1"/>
    </source>
</evidence>
<feature type="chain" id="PRO_5045417985" description="DUF885 domain-containing protein" evidence="1">
    <location>
        <begin position="20"/>
        <end position="471"/>
    </location>
</feature>
<evidence type="ECO:0008006" key="4">
    <source>
        <dbReference type="Google" id="ProtNLM"/>
    </source>
</evidence>
<protein>
    <recommendedName>
        <fullName evidence="4">DUF885 domain-containing protein</fullName>
    </recommendedName>
</protein>
<feature type="signal peptide" evidence="1">
    <location>
        <begin position="1"/>
        <end position="19"/>
    </location>
</feature>
<comment type="caution">
    <text evidence="2">The sequence shown here is derived from an EMBL/GenBank/DDBJ whole genome shotgun (WGS) entry which is preliminary data.</text>
</comment>
<dbReference type="Proteomes" id="UP001596116">
    <property type="component" value="Unassembled WGS sequence"/>
</dbReference>
<reference evidence="2 3" key="1">
    <citation type="submission" date="2024-09" db="EMBL/GenBank/DDBJ databases">
        <authorList>
            <person name="Zhang Z.-H."/>
        </authorList>
    </citation>
    <scope>NUCLEOTIDE SEQUENCE [LARGE SCALE GENOMIC DNA]</scope>
    <source>
        <strain evidence="2 3">HHTR114</strain>
    </source>
</reference>
<sequence>MTRLAATLAAIFGAGAMLAACNGESNEAGADKAARLSNASVETADGAPRDAYVAAQETSASLNSLGEAFVKLALGVGEHDPDFVDAYHGPVDWAEEAKRQQRPLDQLEADAQGLLISISRANAGGASVRGAMLEKQFRAALTRIQMAQGKTFSFDEETRLLYDAVAPQYDLAEFDAALTEIDALLPGEGTLSDRVEAFRNSLAVPEDKLQAVFDAAIAECRKRTLAHYGLPETESFRLEFVTDKPWSGYNWYQGDYESLIQVNTDFPIIIDRAVDLGCHEGYPGHHVWNVFIERDLLDGAGWIEYSVYPLFSPMSVTAEGSANYGIELAFPDKEKIAFERNVLFPLAGLDPEKAATLEQLNDLRRKLSHARNHIAREYLDGRLSRDEAVELSMKYRLESRERAEQSIRFIETYRGYVLNYNLGRDLVEGFVEHQAALNGGDRWAAFETLLTTPLSASDIAQASSTSGGAGE</sequence>
<evidence type="ECO:0000313" key="3">
    <source>
        <dbReference type="Proteomes" id="UP001596116"/>
    </source>
</evidence>
<gene>
    <name evidence="2" type="ORF">ACFMB1_16975</name>
</gene>
<name>A0ABW1L283_9PROT</name>
<dbReference type="PROSITE" id="PS51257">
    <property type="entry name" value="PROKAR_LIPOPROTEIN"/>
    <property type="match status" value="1"/>
</dbReference>
<keyword evidence="1" id="KW-0732">Signal</keyword>
<keyword evidence="3" id="KW-1185">Reference proteome</keyword>
<organism evidence="2 3">
    <name type="scientific">Hyphococcus aureus</name>
    <dbReference type="NCBI Taxonomy" id="2666033"/>
    <lineage>
        <taxon>Bacteria</taxon>
        <taxon>Pseudomonadati</taxon>
        <taxon>Pseudomonadota</taxon>
        <taxon>Alphaproteobacteria</taxon>
        <taxon>Parvularculales</taxon>
        <taxon>Parvularculaceae</taxon>
        <taxon>Hyphococcus</taxon>
    </lineage>
</organism>
<proteinExistence type="predicted"/>
<accession>A0ABW1L283</accession>
<dbReference type="RefSeq" id="WP_379881374.1">
    <property type="nucleotide sequence ID" value="NZ_JBHPON010000003.1"/>
</dbReference>